<dbReference type="OrthoDB" id="10249365at2759"/>
<dbReference type="InterPro" id="IPR015405">
    <property type="entry name" value="NDUFS1-like_C"/>
</dbReference>
<evidence type="ECO:0000313" key="2">
    <source>
        <dbReference type="EMBL" id="PNH05388.1"/>
    </source>
</evidence>
<protein>
    <recommendedName>
        <fullName evidence="1">NADH-ubiquinone oxidoreductase 75 kDa subunit mitochondrial-like domain-containing protein</fullName>
    </recommendedName>
</protein>
<reference evidence="2 3" key="1">
    <citation type="journal article" date="2017" name="Mol. Biol. Evol.">
        <title>The 4-celled Tetrabaena socialis nuclear genome reveals the essential components for genetic control of cell number at the origin of multicellularity in the volvocine lineage.</title>
        <authorList>
            <person name="Featherston J."/>
            <person name="Arakaki Y."/>
            <person name="Hanschen E.R."/>
            <person name="Ferris P.J."/>
            <person name="Michod R.E."/>
            <person name="Olson B.J.S.C."/>
            <person name="Nozaki H."/>
            <person name="Durand P.M."/>
        </authorList>
    </citation>
    <scope>NUCLEOTIDE SEQUENCE [LARGE SCALE GENOMIC DNA]</scope>
    <source>
        <strain evidence="2 3">NIES-571</strain>
    </source>
</reference>
<dbReference type="GO" id="GO:0016651">
    <property type="term" value="F:oxidoreductase activity, acting on NAD(P)H"/>
    <property type="evidence" value="ECO:0007669"/>
    <property type="project" value="InterPro"/>
</dbReference>
<dbReference type="EMBL" id="PGGS01000309">
    <property type="protein sequence ID" value="PNH05388.1"/>
    <property type="molecule type" value="Genomic_DNA"/>
</dbReference>
<feature type="domain" description="NADH-ubiquinone oxidoreductase 75 kDa subunit mitochondrial-like" evidence="1">
    <location>
        <begin position="21"/>
        <end position="59"/>
    </location>
</feature>
<gene>
    <name evidence="2" type="ORF">TSOC_008357</name>
</gene>
<comment type="caution">
    <text evidence="2">The sequence shown here is derived from an EMBL/GenBank/DDBJ whole genome shotgun (WGS) entry which is preliminary data.</text>
</comment>
<organism evidence="2 3">
    <name type="scientific">Tetrabaena socialis</name>
    <dbReference type="NCBI Taxonomy" id="47790"/>
    <lineage>
        <taxon>Eukaryota</taxon>
        <taxon>Viridiplantae</taxon>
        <taxon>Chlorophyta</taxon>
        <taxon>core chlorophytes</taxon>
        <taxon>Chlorophyceae</taxon>
        <taxon>CS clade</taxon>
        <taxon>Chlamydomonadales</taxon>
        <taxon>Tetrabaenaceae</taxon>
        <taxon>Tetrabaena</taxon>
    </lineage>
</organism>
<dbReference type="GO" id="GO:0051536">
    <property type="term" value="F:iron-sulfur cluster binding"/>
    <property type="evidence" value="ECO:0007669"/>
    <property type="project" value="InterPro"/>
</dbReference>
<sequence length="66" mass="7180">MAPHIANTTPVWLNGEYIKGVEQLAKEAPLQASTPLTSTIDNFYMTDAISRASRTMAKCVQARQAA</sequence>
<evidence type="ECO:0000259" key="1">
    <source>
        <dbReference type="Pfam" id="PF09326"/>
    </source>
</evidence>
<dbReference type="Proteomes" id="UP000236333">
    <property type="component" value="Unassembled WGS sequence"/>
</dbReference>
<keyword evidence="3" id="KW-1185">Reference proteome</keyword>
<name>A0A2J7ZYR4_9CHLO</name>
<evidence type="ECO:0000313" key="3">
    <source>
        <dbReference type="Proteomes" id="UP000236333"/>
    </source>
</evidence>
<accession>A0A2J7ZYR4</accession>
<dbReference type="Pfam" id="PF09326">
    <property type="entry name" value="NADH_dhqG_C"/>
    <property type="match status" value="1"/>
</dbReference>
<dbReference type="AlphaFoldDB" id="A0A2J7ZYR4"/>
<proteinExistence type="predicted"/>